<protein>
    <recommendedName>
        <fullName evidence="3">DUF5678 domain-containing protein</fullName>
    </recommendedName>
</protein>
<sequence length="98" mass="11109">MTKAKATTFSASAEEIIQKGQKFYEEKLKNKLEKKFAGKFVAIEINSGEYFIGNTLEKALEKARRKFPYEVFHSVKIGSPGVFTTSNINKNDGHGWLF</sequence>
<comment type="caution">
    <text evidence="1">The sequence shown here is derived from an EMBL/GenBank/DDBJ whole genome shotgun (WGS) entry which is preliminary data.</text>
</comment>
<dbReference type="EMBL" id="PFEL01000053">
    <property type="protein sequence ID" value="PJE69142.1"/>
    <property type="molecule type" value="Genomic_DNA"/>
</dbReference>
<dbReference type="Proteomes" id="UP000229500">
    <property type="component" value="Unassembled WGS sequence"/>
</dbReference>
<reference evidence="2" key="1">
    <citation type="submission" date="2017-09" db="EMBL/GenBank/DDBJ databases">
        <title>Depth-based differentiation of microbial function through sediment-hosted aquifers and enrichment of novel symbionts in the deep terrestrial subsurface.</title>
        <authorList>
            <person name="Probst A.J."/>
            <person name="Ladd B."/>
            <person name="Jarett J.K."/>
            <person name="Geller-Mcgrath D.E."/>
            <person name="Sieber C.M.K."/>
            <person name="Emerson J.B."/>
            <person name="Anantharaman K."/>
            <person name="Thomas B.C."/>
            <person name="Malmstrom R."/>
            <person name="Stieglmeier M."/>
            <person name="Klingl A."/>
            <person name="Woyke T."/>
            <person name="Ryan C.M."/>
            <person name="Banfield J.F."/>
        </authorList>
    </citation>
    <scope>NUCLEOTIDE SEQUENCE [LARGE SCALE GENOMIC DNA]</scope>
</reference>
<organism evidence="1 2">
    <name type="scientific">Candidatus Shapirobacteria bacterium CG10_big_fil_rev_8_21_14_0_10_38_14</name>
    <dbReference type="NCBI Taxonomy" id="1974483"/>
    <lineage>
        <taxon>Bacteria</taxon>
        <taxon>Candidatus Shapironibacteriota</taxon>
    </lineage>
</organism>
<evidence type="ECO:0000313" key="2">
    <source>
        <dbReference type="Proteomes" id="UP000229500"/>
    </source>
</evidence>
<evidence type="ECO:0008006" key="3">
    <source>
        <dbReference type="Google" id="ProtNLM"/>
    </source>
</evidence>
<name>A0A2M8L5R6_9BACT</name>
<accession>A0A2M8L5R6</accession>
<dbReference type="AlphaFoldDB" id="A0A2M8L5R6"/>
<proteinExistence type="predicted"/>
<gene>
    <name evidence="1" type="ORF">COU96_01285</name>
</gene>
<evidence type="ECO:0000313" key="1">
    <source>
        <dbReference type="EMBL" id="PJE69142.1"/>
    </source>
</evidence>